<dbReference type="PANTHER" id="PTHR42895:SF1">
    <property type="entry name" value="IRON-SULFUR CLUSTER PROTEIN"/>
    <property type="match status" value="1"/>
</dbReference>
<dbReference type="InterPro" id="IPR017896">
    <property type="entry name" value="4Fe4S_Fe-S-bd"/>
</dbReference>
<dbReference type="PROSITE" id="PS51379">
    <property type="entry name" value="4FE4S_FER_2"/>
    <property type="match status" value="2"/>
</dbReference>
<dbReference type="Pfam" id="PF13237">
    <property type="entry name" value="Fer4_10"/>
    <property type="match status" value="1"/>
</dbReference>
<dbReference type="STRING" id="118062.MCBB_1270"/>
<dbReference type="PATRIC" id="fig|129848.4.peg.1286"/>
<name>A0A1D3L2M7_9EURY</name>
<dbReference type="EMBL" id="LT607756">
    <property type="protein sequence ID" value="SCG85828.1"/>
    <property type="molecule type" value="Genomic_DNA"/>
</dbReference>
<dbReference type="PANTHER" id="PTHR42895">
    <property type="entry name" value="IRON-SULFUR CLUSTER-BINDING PROTEIN-RELATED"/>
    <property type="match status" value="1"/>
</dbReference>
<keyword evidence="3" id="KW-1185">Reference proteome</keyword>
<dbReference type="GO" id="GO:0016491">
    <property type="term" value="F:oxidoreductase activity"/>
    <property type="evidence" value="ECO:0007669"/>
    <property type="project" value="UniProtKB-ARBA"/>
</dbReference>
<dbReference type="Gene3D" id="3.30.70.20">
    <property type="match status" value="1"/>
</dbReference>
<dbReference type="SUPFAM" id="SSF54862">
    <property type="entry name" value="4Fe-4S ferredoxins"/>
    <property type="match status" value="1"/>
</dbReference>
<evidence type="ECO:0000313" key="3">
    <source>
        <dbReference type="Proteomes" id="UP000094707"/>
    </source>
</evidence>
<reference evidence="2 3" key="1">
    <citation type="submission" date="2016-08" db="EMBL/GenBank/DDBJ databases">
        <authorList>
            <person name="Seilhamer J.J."/>
        </authorList>
    </citation>
    <scope>NUCLEOTIDE SEQUENCE [LARGE SCALE GENOMIC DNA]</scope>
    <source>
        <strain evidence="2">Buetzberg</strain>
    </source>
</reference>
<accession>A0A1D3L2M7</accession>
<organism evidence="2 3">
    <name type="scientific">Methanobacterium congolense</name>
    <dbReference type="NCBI Taxonomy" id="118062"/>
    <lineage>
        <taxon>Archaea</taxon>
        <taxon>Methanobacteriati</taxon>
        <taxon>Methanobacteriota</taxon>
        <taxon>Methanomada group</taxon>
        <taxon>Methanobacteria</taxon>
        <taxon>Methanobacteriales</taxon>
        <taxon>Methanobacteriaceae</taxon>
        <taxon>Methanobacterium</taxon>
    </lineage>
</organism>
<dbReference type="InterPro" id="IPR017900">
    <property type="entry name" value="4Fe4S_Fe_S_CS"/>
</dbReference>
<proteinExistence type="predicted"/>
<dbReference type="Proteomes" id="UP000094707">
    <property type="component" value="Chromosome I"/>
</dbReference>
<dbReference type="PROSITE" id="PS00198">
    <property type="entry name" value="4FE4S_FER_1"/>
    <property type="match status" value="1"/>
</dbReference>
<gene>
    <name evidence="2" type="ORF">MCBB_1270</name>
</gene>
<feature type="domain" description="4Fe-4S ferredoxin-type" evidence="1">
    <location>
        <begin position="37"/>
        <end position="66"/>
    </location>
</feature>
<dbReference type="KEGG" id="mcub:MCBB_1270"/>
<sequence>MIVVKRDVIRINEEKCTGCGDCIPGCPEGAIQVIDGKARLISDLFCDGLGACIGNCPQGAIEIEEREAEPYDEYKVMKNIVKGGSNVIKAHLKHLHDHGQKDFLNQAIEILNEKGIDIPDYEEETLACGCPGSMAQDLTKTRSEDAGTSVNISPELGNWPIQLQLLNPNAPYLKNADLLIAADCAPFAYPNFHQRFLKDKVLIIFCPKLDQTIDQYVDKLAEIFEKQDIQSISIVHMEVPCCSGIEIIVKRALEKAQKNIIIKDYTISINGEII</sequence>
<feature type="domain" description="4Fe-4S ferredoxin-type" evidence="1">
    <location>
        <begin position="7"/>
        <end position="36"/>
    </location>
</feature>
<evidence type="ECO:0000259" key="1">
    <source>
        <dbReference type="PROSITE" id="PS51379"/>
    </source>
</evidence>
<dbReference type="AlphaFoldDB" id="A0A1D3L2M7"/>
<protein>
    <recommendedName>
        <fullName evidence="1">4Fe-4S ferredoxin-type domain-containing protein</fullName>
    </recommendedName>
</protein>
<dbReference type="InterPro" id="IPR052911">
    <property type="entry name" value="Corrinoid_activation_enz"/>
</dbReference>
<evidence type="ECO:0000313" key="2">
    <source>
        <dbReference type="EMBL" id="SCG85828.1"/>
    </source>
</evidence>